<dbReference type="EMBL" id="PNCO02000001">
    <property type="protein sequence ID" value="NKC19160.1"/>
    <property type="molecule type" value="Genomic_DNA"/>
</dbReference>
<keyword evidence="2" id="KW-1185">Reference proteome</keyword>
<name>A0A8T6YSL7_9GAMM</name>
<organism evidence="1 2">
    <name type="scientific">Pseudoalteromonas galatheae</name>
    <dbReference type="NCBI Taxonomy" id="579562"/>
    <lineage>
        <taxon>Bacteria</taxon>
        <taxon>Pseudomonadati</taxon>
        <taxon>Pseudomonadota</taxon>
        <taxon>Gammaproteobacteria</taxon>
        <taxon>Alteromonadales</taxon>
        <taxon>Pseudoalteromonadaceae</taxon>
        <taxon>Pseudoalteromonas</taxon>
    </lineage>
</organism>
<comment type="caution">
    <text evidence="1">The sequence shown here is derived from an EMBL/GenBank/DDBJ whole genome shotgun (WGS) entry which is preliminary data.</text>
</comment>
<dbReference type="Proteomes" id="UP000307537">
    <property type="component" value="Unassembled WGS sequence"/>
</dbReference>
<dbReference type="AlphaFoldDB" id="A0A8T6YSL7"/>
<proteinExistence type="predicted"/>
<sequence>MSPFEIELDRSEIEFTCSGFRLKANHIRKTKFKSGEVGSFYVEGEISESNADDIANYSEHSSAITIHCDFNCDLHNFSKPHHFLDGVNVQFSNQSFRKHLAGIAEDNKNQQKVI</sequence>
<evidence type="ECO:0000313" key="2">
    <source>
        <dbReference type="Proteomes" id="UP000307537"/>
    </source>
</evidence>
<reference evidence="1" key="1">
    <citation type="submission" date="2019-10" db="EMBL/GenBank/DDBJ databases">
        <authorList>
            <person name="Paulsen S."/>
        </authorList>
    </citation>
    <scope>NUCLEOTIDE SEQUENCE</scope>
    <source>
        <strain evidence="1">S4498</strain>
    </source>
</reference>
<dbReference type="RefSeq" id="WP_138523476.1">
    <property type="nucleotide sequence ID" value="NZ_PNCO02000001.1"/>
</dbReference>
<evidence type="ECO:0000313" key="1">
    <source>
        <dbReference type="EMBL" id="NKC19160.1"/>
    </source>
</evidence>
<accession>A0A8T6YSL7</accession>
<protein>
    <submittedName>
        <fullName evidence="1">Uncharacterized protein</fullName>
    </submittedName>
</protein>
<gene>
    <name evidence="1" type="ORF">CWC29_009950</name>
</gene>